<reference evidence="3" key="1">
    <citation type="journal article" date="2019" name="Int. J. Syst. Evol. Microbiol.">
        <title>The Global Catalogue of Microorganisms (GCM) 10K type strain sequencing project: providing services to taxonomists for standard genome sequencing and annotation.</title>
        <authorList>
            <consortium name="The Broad Institute Genomics Platform"/>
            <consortium name="The Broad Institute Genome Sequencing Center for Infectious Disease"/>
            <person name="Wu L."/>
            <person name="Ma J."/>
        </authorList>
    </citation>
    <scope>NUCLEOTIDE SEQUENCE [LARGE SCALE GENOMIC DNA]</scope>
    <source>
        <strain evidence="3">KCTC 42282</strain>
    </source>
</reference>
<protein>
    <submittedName>
        <fullName evidence="2">Uncharacterized protein</fullName>
    </submittedName>
</protein>
<sequence length="56" mass="6252">MANSDRDNGAAAKPAARRSRHQEQTPMLHVALLANYARAQRARLTRWSTLTPTPPK</sequence>
<gene>
    <name evidence="2" type="ORF">ACFONL_04510</name>
</gene>
<feature type="region of interest" description="Disordered" evidence="1">
    <location>
        <begin position="1"/>
        <end position="26"/>
    </location>
</feature>
<keyword evidence="3" id="KW-1185">Reference proteome</keyword>
<evidence type="ECO:0000256" key="1">
    <source>
        <dbReference type="SAM" id="MobiDB-lite"/>
    </source>
</evidence>
<evidence type="ECO:0000313" key="2">
    <source>
        <dbReference type="EMBL" id="MFC3636648.1"/>
    </source>
</evidence>
<proteinExistence type="predicted"/>
<dbReference type="EMBL" id="JBHRYC010000024">
    <property type="protein sequence ID" value="MFC3636648.1"/>
    <property type="molecule type" value="Genomic_DNA"/>
</dbReference>
<comment type="caution">
    <text evidence="2">The sequence shown here is derived from an EMBL/GenBank/DDBJ whole genome shotgun (WGS) entry which is preliminary data.</text>
</comment>
<dbReference type="Proteomes" id="UP001595704">
    <property type="component" value="Unassembled WGS sequence"/>
</dbReference>
<organism evidence="2 3">
    <name type="scientific">Camelimonas fluminis</name>
    <dbReference type="NCBI Taxonomy" id="1576911"/>
    <lineage>
        <taxon>Bacteria</taxon>
        <taxon>Pseudomonadati</taxon>
        <taxon>Pseudomonadota</taxon>
        <taxon>Alphaproteobacteria</taxon>
        <taxon>Hyphomicrobiales</taxon>
        <taxon>Chelatococcaceae</taxon>
        <taxon>Camelimonas</taxon>
    </lineage>
</organism>
<accession>A0ABV7UDP8</accession>
<evidence type="ECO:0000313" key="3">
    <source>
        <dbReference type="Proteomes" id="UP001595704"/>
    </source>
</evidence>
<name>A0ABV7UDP8_9HYPH</name>